<reference evidence="18" key="1">
    <citation type="submission" date="2022-11" db="UniProtKB">
        <authorList>
            <consortium name="EnsemblMetazoa"/>
        </authorList>
    </citation>
    <scope>IDENTIFICATION</scope>
</reference>
<evidence type="ECO:0000313" key="18">
    <source>
        <dbReference type="EnsemblMetazoa" id="XP_020892418.1"/>
    </source>
</evidence>
<feature type="transmembrane region" description="Helical" evidence="16">
    <location>
        <begin position="441"/>
        <end position="461"/>
    </location>
</feature>
<evidence type="ECO:0000256" key="10">
    <source>
        <dbReference type="ARBA" id="ARBA00023136"/>
    </source>
</evidence>
<dbReference type="KEGG" id="epa:110231713"/>
<organism evidence="18 19">
    <name type="scientific">Exaiptasia diaphana</name>
    <name type="common">Tropical sea anemone</name>
    <name type="synonym">Aiptasia pulchella</name>
    <dbReference type="NCBI Taxonomy" id="2652724"/>
    <lineage>
        <taxon>Eukaryota</taxon>
        <taxon>Metazoa</taxon>
        <taxon>Cnidaria</taxon>
        <taxon>Anthozoa</taxon>
        <taxon>Hexacorallia</taxon>
        <taxon>Actiniaria</taxon>
        <taxon>Aiptasiidae</taxon>
        <taxon>Exaiptasia</taxon>
    </lineage>
</organism>
<keyword evidence="9" id="KW-0915">Sodium</keyword>
<dbReference type="PANTHER" id="PTHR22950">
    <property type="entry name" value="AMINO ACID TRANSPORTER"/>
    <property type="match status" value="1"/>
</dbReference>
<evidence type="ECO:0000256" key="8">
    <source>
        <dbReference type="ARBA" id="ARBA00022989"/>
    </source>
</evidence>
<dbReference type="OrthoDB" id="294730at2759"/>
<evidence type="ECO:0000256" key="4">
    <source>
        <dbReference type="ARBA" id="ARBA00022692"/>
    </source>
</evidence>
<keyword evidence="13" id="KW-0458">Lysosome</keyword>
<feature type="region of interest" description="Disordered" evidence="15">
    <location>
        <begin position="1"/>
        <end position="29"/>
    </location>
</feature>
<dbReference type="OMA" id="HWFTPTE"/>
<evidence type="ECO:0000256" key="1">
    <source>
        <dbReference type="ARBA" id="ARBA00004107"/>
    </source>
</evidence>
<feature type="transmembrane region" description="Helical" evidence="16">
    <location>
        <begin position="256"/>
        <end position="271"/>
    </location>
</feature>
<keyword evidence="12" id="KW-0325">Glycoprotein</keyword>
<proteinExistence type="inferred from homology"/>
<sequence length="522" mass="58437">MDEKSPLMSVQNSTDDAYSQTRKQSSSRQPFIHNSMQNLLGKPEDIDRSAIYHRYKYIAKLSGHSTHMIIPDHMLPVEVFLIFQGNVQNKQSSIITIFSIWNTMMGTSILSMPWALSQAGFGFGLGLMLVIAAICLYTAYLILKSSQPFVKHGEMVEFGDICKHHFGRAGEFVATSFSITAIGGAAIVFWVLMSTFLYNSGRFIHESSLGAFPNNQSSTEVLCPLHEHANTSDVIPNSLVHADKSSFYKIWKKRETIPFFLILLMLPLCSIKSPTFFTKFNSLGTIAVIYIVIFVSVKASIWGINMDFSSATRIPEFKIQFPALTGTLTLAYFIHNCVLSIMRNQKNPKNNSRDLSIAYLLVAFTYIFVGSMFYAAFPIEKSCISQVFLDNMPASDGMAFGARIGLFFQLVTVFPLIVYIVRVQFMLYVFGKSYPGPLHVFVLNAVIIACCVTCACLYPHVGTIIRFVGSLSGLAYIFTLPCLVYLYNRHKEQGSLSWLSIVIHSFIMLLGVLNLISQFLIS</sequence>
<dbReference type="GO" id="GO:0015179">
    <property type="term" value="F:L-amino acid transmembrane transporter activity"/>
    <property type="evidence" value="ECO:0007669"/>
    <property type="project" value="TreeGrafter"/>
</dbReference>
<comment type="similarity">
    <text evidence="14">Belongs to the amino acid/polyamine transporter 2 family. SLC38A9 subfamily.</text>
</comment>
<dbReference type="AlphaFoldDB" id="A0A913WQ49"/>
<name>A0A913WQ49_EXADI</name>
<keyword evidence="10 16" id="KW-0472">Membrane</keyword>
<evidence type="ECO:0000256" key="9">
    <source>
        <dbReference type="ARBA" id="ARBA00023053"/>
    </source>
</evidence>
<feature type="transmembrane region" description="Helical" evidence="16">
    <location>
        <begin position="121"/>
        <end position="143"/>
    </location>
</feature>
<dbReference type="GO" id="GO:0005765">
    <property type="term" value="C:lysosomal membrane"/>
    <property type="evidence" value="ECO:0007669"/>
    <property type="project" value="UniProtKB-SubCell"/>
</dbReference>
<feature type="compositionally biased region" description="Polar residues" evidence="15">
    <location>
        <begin position="8"/>
        <end position="29"/>
    </location>
</feature>
<dbReference type="GeneID" id="110231713"/>
<feature type="transmembrane region" description="Helical" evidence="16">
    <location>
        <begin position="397"/>
        <end position="421"/>
    </location>
</feature>
<feature type="transmembrane region" description="Helical" evidence="16">
    <location>
        <begin position="324"/>
        <end position="343"/>
    </location>
</feature>
<protein>
    <recommendedName>
        <fullName evidence="17">Amino acid transporter transmembrane domain-containing protein</fullName>
    </recommendedName>
</protein>
<evidence type="ECO:0000256" key="2">
    <source>
        <dbReference type="ARBA" id="ARBA00004155"/>
    </source>
</evidence>
<feature type="transmembrane region" description="Helical" evidence="16">
    <location>
        <begin position="467"/>
        <end position="486"/>
    </location>
</feature>
<dbReference type="Pfam" id="PF01490">
    <property type="entry name" value="Aa_trans"/>
    <property type="match status" value="1"/>
</dbReference>
<dbReference type="EnsemblMetazoa" id="XM_021036759.2">
    <property type="protein sequence ID" value="XP_020892418.1"/>
    <property type="gene ID" value="LOC110231713"/>
</dbReference>
<evidence type="ECO:0000256" key="16">
    <source>
        <dbReference type="SAM" id="Phobius"/>
    </source>
</evidence>
<keyword evidence="4 16" id="KW-0812">Transmembrane</keyword>
<evidence type="ECO:0000256" key="13">
    <source>
        <dbReference type="ARBA" id="ARBA00023228"/>
    </source>
</evidence>
<evidence type="ECO:0000256" key="11">
    <source>
        <dbReference type="ARBA" id="ARBA00023157"/>
    </source>
</evidence>
<evidence type="ECO:0000259" key="17">
    <source>
        <dbReference type="Pfam" id="PF01490"/>
    </source>
</evidence>
<keyword evidence="8 16" id="KW-1133">Transmembrane helix</keyword>
<evidence type="ECO:0000256" key="6">
    <source>
        <dbReference type="ARBA" id="ARBA00022753"/>
    </source>
</evidence>
<keyword evidence="11" id="KW-1015">Disulfide bond</keyword>
<evidence type="ECO:0000313" key="19">
    <source>
        <dbReference type="Proteomes" id="UP000887567"/>
    </source>
</evidence>
<dbReference type="GO" id="GO:0031902">
    <property type="term" value="C:late endosome membrane"/>
    <property type="evidence" value="ECO:0007669"/>
    <property type="project" value="UniProtKB-SubCell"/>
</dbReference>
<dbReference type="RefSeq" id="XP_020892418.1">
    <property type="nucleotide sequence ID" value="XM_021036759.2"/>
</dbReference>
<feature type="transmembrane region" description="Helical" evidence="16">
    <location>
        <begin position="355"/>
        <end position="377"/>
    </location>
</feature>
<keyword evidence="6" id="KW-0967">Endosome</keyword>
<evidence type="ECO:0000256" key="14">
    <source>
        <dbReference type="ARBA" id="ARBA00038442"/>
    </source>
</evidence>
<keyword evidence="19" id="KW-1185">Reference proteome</keyword>
<keyword evidence="7" id="KW-0029">Amino-acid transport</keyword>
<evidence type="ECO:0000256" key="12">
    <source>
        <dbReference type="ARBA" id="ARBA00023180"/>
    </source>
</evidence>
<feature type="transmembrane region" description="Helical" evidence="16">
    <location>
        <begin position="172"/>
        <end position="193"/>
    </location>
</feature>
<comment type="subcellular location">
    <subcellularLocation>
        <location evidence="1">Late endosome membrane</location>
        <topology evidence="1">Multi-pass membrane protein</topology>
    </subcellularLocation>
    <subcellularLocation>
        <location evidence="2">Lysosome membrane</location>
        <topology evidence="2">Multi-pass membrane protein</topology>
    </subcellularLocation>
</comment>
<dbReference type="InterPro" id="IPR013057">
    <property type="entry name" value="AA_transpt_TM"/>
</dbReference>
<dbReference type="PANTHER" id="PTHR22950:SF244">
    <property type="entry name" value="NEUTRAL AMINO ACID TRANSPORTER 9"/>
    <property type="match status" value="1"/>
</dbReference>
<keyword evidence="3" id="KW-0813">Transport</keyword>
<evidence type="ECO:0000256" key="15">
    <source>
        <dbReference type="SAM" id="MobiDB-lite"/>
    </source>
</evidence>
<feature type="transmembrane region" description="Helical" evidence="16">
    <location>
        <begin position="498"/>
        <end position="521"/>
    </location>
</feature>
<evidence type="ECO:0000256" key="3">
    <source>
        <dbReference type="ARBA" id="ARBA00022448"/>
    </source>
</evidence>
<evidence type="ECO:0000256" key="5">
    <source>
        <dbReference type="ARBA" id="ARBA00022723"/>
    </source>
</evidence>
<evidence type="ECO:0000256" key="7">
    <source>
        <dbReference type="ARBA" id="ARBA00022970"/>
    </source>
</evidence>
<dbReference type="GO" id="GO:0046872">
    <property type="term" value="F:metal ion binding"/>
    <property type="evidence" value="ECO:0007669"/>
    <property type="project" value="UniProtKB-KW"/>
</dbReference>
<feature type="domain" description="Amino acid transporter transmembrane" evidence="17">
    <location>
        <begin position="91"/>
        <end position="517"/>
    </location>
</feature>
<feature type="transmembrane region" description="Helical" evidence="16">
    <location>
        <begin position="94"/>
        <end position="115"/>
    </location>
</feature>
<dbReference type="Proteomes" id="UP000887567">
    <property type="component" value="Unplaced"/>
</dbReference>
<accession>A0A913WQ49</accession>
<keyword evidence="5" id="KW-0479">Metal-binding</keyword>
<feature type="transmembrane region" description="Helical" evidence="16">
    <location>
        <begin position="283"/>
        <end position="304"/>
    </location>
</feature>